<feature type="compositionally biased region" description="Pro residues" evidence="1">
    <location>
        <begin position="47"/>
        <end position="68"/>
    </location>
</feature>
<gene>
    <name evidence="3" type="ORF">K8V16_00725</name>
</gene>
<feature type="region of interest" description="Disordered" evidence="1">
    <location>
        <begin position="1"/>
        <end position="79"/>
    </location>
</feature>
<keyword evidence="2" id="KW-0472">Membrane</keyword>
<dbReference type="EMBL" id="DYZL01000014">
    <property type="protein sequence ID" value="HJH42304.1"/>
    <property type="molecule type" value="Genomic_DNA"/>
</dbReference>
<keyword evidence="2" id="KW-1133">Transmembrane helix</keyword>
<feature type="transmembrane region" description="Helical" evidence="2">
    <location>
        <begin position="88"/>
        <end position="114"/>
    </location>
</feature>
<reference evidence="3" key="2">
    <citation type="submission" date="2021-09" db="EMBL/GenBank/DDBJ databases">
        <authorList>
            <person name="Gilroy R."/>
        </authorList>
    </citation>
    <scope>NUCLEOTIDE SEQUENCE</scope>
    <source>
        <strain evidence="3">USAMLcec12-2067</strain>
    </source>
</reference>
<feature type="compositionally biased region" description="Pro residues" evidence="1">
    <location>
        <begin position="15"/>
        <end position="39"/>
    </location>
</feature>
<name>A0A9D3ABY8_9ACTN</name>
<protein>
    <submittedName>
        <fullName evidence="3">Uncharacterized protein</fullName>
    </submittedName>
</protein>
<evidence type="ECO:0000256" key="1">
    <source>
        <dbReference type="SAM" id="MobiDB-lite"/>
    </source>
</evidence>
<feature type="compositionally biased region" description="Low complexity" evidence="1">
    <location>
        <begin position="69"/>
        <end position="79"/>
    </location>
</feature>
<sequence length="341" mass="36285">MTDREQPKGSEQPQAPTPPPAPSQQPQQPQVPPAAPWPPSASGGAPQQPPAPYPQQPYGQPAPPPYPQQPYGAYPNAPQQPKRKAWPWVLGGCLLAFVLGLGGCVGCVSCAMFLDPGYNGSFDLRYHDGYDGYDGYHERYNGGSDSYGSGILGGFTRQDIEDAFGGGAGTVEDGRCAAGVYEVGADIEPGRYFLDGSPSVEGSLYVFEREDGGTYRVDASLVYFGNYYADLEEGDLVVFDGPDENARMYPASEAAFEPQAPYGSGLYLVGEDIPAGTYAVTVDESAEEAAGQESAAFVMKDLAFDDGSITDEKYVVRGGTQTVEVEDGEWLELYAAMATPA</sequence>
<evidence type="ECO:0000313" key="4">
    <source>
        <dbReference type="Proteomes" id="UP000789325"/>
    </source>
</evidence>
<proteinExistence type="predicted"/>
<dbReference type="AlphaFoldDB" id="A0A9D3ABY8"/>
<evidence type="ECO:0000313" key="3">
    <source>
        <dbReference type="EMBL" id="HJH42304.1"/>
    </source>
</evidence>
<keyword evidence="2" id="KW-0812">Transmembrane</keyword>
<organism evidence="3 4">
    <name type="scientific">Rubneribacter badeniensis</name>
    <dbReference type="NCBI Taxonomy" id="2070688"/>
    <lineage>
        <taxon>Bacteria</taxon>
        <taxon>Bacillati</taxon>
        <taxon>Actinomycetota</taxon>
        <taxon>Coriobacteriia</taxon>
        <taxon>Eggerthellales</taxon>
        <taxon>Eggerthellaceae</taxon>
        <taxon>Rubneribacter</taxon>
    </lineage>
</organism>
<evidence type="ECO:0000256" key="2">
    <source>
        <dbReference type="SAM" id="Phobius"/>
    </source>
</evidence>
<comment type="caution">
    <text evidence="3">The sequence shown here is derived from an EMBL/GenBank/DDBJ whole genome shotgun (WGS) entry which is preliminary data.</text>
</comment>
<accession>A0A9D3ABY8</accession>
<dbReference type="Proteomes" id="UP000789325">
    <property type="component" value="Unassembled WGS sequence"/>
</dbReference>
<reference evidence="3" key="1">
    <citation type="journal article" date="2021" name="PeerJ">
        <title>Extensive microbial diversity within the chicken gut microbiome revealed by metagenomics and culture.</title>
        <authorList>
            <person name="Gilroy R."/>
            <person name="Ravi A."/>
            <person name="Getino M."/>
            <person name="Pursley I."/>
            <person name="Horton D.L."/>
            <person name="Alikhan N.F."/>
            <person name="Baker D."/>
            <person name="Gharbi K."/>
            <person name="Hall N."/>
            <person name="Watson M."/>
            <person name="Adriaenssens E.M."/>
            <person name="Foster-Nyarko E."/>
            <person name="Jarju S."/>
            <person name="Secka A."/>
            <person name="Antonio M."/>
            <person name="Oren A."/>
            <person name="Chaudhuri R.R."/>
            <person name="La Ragione R."/>
            <person name="Hildebrand F."/>
            <person name="Pallen M.J."/>
        </authorList>
    </citation>
    <scope>NUCLEOTIDE SEQUENCE</scope>
    <source>
        <strain evidence="3">USAMLcec12-2067</strain>
    </source>
</reference>